<gene>
    <name evidence="7" type="ORF">AOC36_02845</name>
</gene>
<dbReference type="STRING" id="1514105.AOC36_02845"/>
<dbReference type="KEGG" id="erl:AOC36_02845"/>
<evidence type="ECO:0000256" key="3">
    <source>
        <dbReference type="ARBA" id="ARBA00022643"/>
    </source>
</evidence>
<dbReference type="GO" id="GO:0016491">
    <property type="term" value="F:oxidoreductase activity"/>
    <property type="evidence" value="ECO:0007669"/>
    <property type="project" value="UniProtKB-UniRule"/>
</dbReference>
<dbReference type="PANTHER" id="PTHR43425">
    <property type="entry name" value="OXYGEN-INSENSITIVE NADPH NITROREDUCTASE"/>
    <property type="match status" value="1"/>
</dbReference>
<reference evidence="7 8" key="1">
    <citation type="submission" date="2015-10" db="EMBL/GenBank/DDBJ databases">
        <title>Erysipelothrix larvae sp. LV19 isolated from the larval gut of the rhinoceros beetle, Trypoxylus dichotomus.</title>
        <authorList>
            <person name="Lim S."/>
            <person name="Kim B.-C."/>
        </authorList>
    </citation>
    <scope>NUCLEOTIDE SEQUENCE [LARGE SCALE GENOMIC DNA]</scope>
    <source>
        <strain evidence="7 8">LV19</strain>
    </source>
</reference>
<dbReference type="InterPro" id="IPR029479">
    <property type="entry name" value="Nitroreductase"/>
</dbReference>
<feature type="domain" description="Nitroreductase" evidence="6">
    <location>
        <begin position="10"/>
        <end position="165"/>
    </location>
</feature>
<evidence type="ECO:0000259" key="6">
    <source>
        <dbReference type="Pfam" id="PF00881"/>
    </source>
</evidence>
<evidence type="ECO:0000256" key="2">
    <source>
        <dbReference type="ARBA" id="ARBA00022630"/>
    </source>
</evidence>
<keyword evidence="8" id="KW-1185">Reference proteome</keyword>
<accession>A0A109UGR4</accession>
<proteinExistence type="inferred from homology"/>
<evidence type="ECO:0000256" key="5">
    <source>
        <dbReference type="PIRNR" id="PIRNR005426"/>
    </source>
</evidence>
<dbReference type="OrthoDB" id="9775805at2"/>
<dbReference type="PIRSF" id="PIRSF005426">
    <property type="entry name" value="Frp"/>
    <property type="match status" value="1"/>
</dbReference>
<dbReference type="InterPro" id="IPR000415">
    <property type="entry name" value="Nitroreductase-like"/>
</dbReference>
<dbReference type="Pfam" id="PF00881">
    <property type="entry name" value="Nitroreductase"/>
    <property type="match status" value="1"/>
</dbReference>
<dbReference type="InterPro" id="IPR016446">
    <property type="entry name" value="Flavin_OxRdtase_Frp"/>
</dbReference>
<keyword evidence="3 5" id="KW-0288">FMN</keyword>
<organism evidence="7 8">
    <name type="scientific">Erysipelothrix larvae</name>
    <dbReference type="NCBI Taxonomy" id="1514105"/>
    <lineage>
        <taxon>Bacteria</taxon>
        <taxon>Bacillati</taxon>
        <taxon>Bacillota</taxon>
        <taxon>Erysipelotrichia</taxon>
        <taxon>Erysipelotrichales</taxon>
        <taxon>Erysipelotrichaceae</taxon>
        <taxon>Erysipelothrix</taxon>
    </lineage>
</organism>
<dbReference type="Gene3D" id="3.40.109.10">
    <property type="entry name" value="NADH Oxidase"/>
    <property type="match status" value="1"/>
</dbReference>
<dbReference type="EMBL" id="CP013213">
    <property type="protein sequence ID" value="AMC92958.1"/>
    <property type="molecule type" value="Genomic_DNA"/>
</dbReference>
<dbReference type="SUPFAM" id="SSF55469">
    <property type="entry name" value="FMN-dependent nitroreductase-like"/>
    <property type="match status" value="1"/>
</dbReference>
<name>A0A109UGR4_9FIRM</name>
<protein>
    <recommendedName>
        <fullName evidence="6">Nitroreductase domain-containing protein</fullName>
    </recommendedName>
</protein>
<comment type="similarity">
    <text evidence="1 5">Belongs to the flavin oxidoreductase frp family.</text>
</comment>
<keyword evidence="5" id="KW-0521">NADP</keyword>
<evidence type="ECO:0000256" key="1">
    <source>
        <dbReference type="ARBA" id="ARBA00008366"/>
    </source>
</evidence>
<sequence length="241" mass="27430">MNETIKLMTGHHSHRKFLRHFVIPTHEVEAIIASAKQAPSFENGQFYSMIRLTDSKLKQKLVELNPNNPQIKECSEAILFIADLYRTSIVSAENGSVYDVTDNHDALLTAVSDATLACENALVAAESLGYGTVIVGGIRRNGLDIIELCKLPQYTVPLFILCIGKATDSTKIKPRLPKNITLFENEYKRIDYNSMCQYDDTMKKYRDTGIDKPWISKFVHYFKKNKLQVTTTVLRKQRLIK</sequence>
<keyword evidence="4 5" id="KW-0560">Oxidoreductase</keyword>
<evidence type="ECO:0000313" key="8">
    <source>
        <dbReference type="Proteomes" id="UP000063781"/>
    </source>
</evidence>
<dbReference type="RefSeq" id="WP_067631230.1">
    <property type="nucleotide sequence ID" value="NZ_CP013213.1"/>
</dbReference>
<keyword evidence="2 5" id="KW-0285">Flavoprotein</keyword>
<dbReference type="Proteomes" id="UP000063781">
    <property type="component" value="Chromosome"/>
</dbReference>
<dbReference type="PANTHER" id="PTHR43425:SF2">
    <property type="entry name" value="OXYGEN-INSENSITIVE NADPH NITROREDUCTASE"/>
    <property type="match status" value="1"/>
</dbReference>
<evidence type="ECO:0000313" key="7">
    <source>
        <dbReference type="EMBL" id="AMC92958.1"/>
    </source>
</evidence>
<evidence type="ECO:0000256" key="4">
    <source>
        <dbReference type="ARBA" id="ARBA00023002"/>
    </source>
</evidence>
<dbReference type="AlphaFoldDB" id="A0A109UGR4"/>